<keyword evidence="4" id="KW-0121">Carboxypeptidase</keyword>
<keyword evidence="4" id="KW-0645">Protease</keyword>
<dbReference type="InterPro" id="IPR012338">
    <property type="entry name" value="Beta-lactam/transpept-like"/>
</dbReference>
<dbReference type="PANTHER" id="PTHR30023:SF0">
    <property type="entry name" value="PENICILLIN-SENSITIVE CARBOXYPEPTIDASE A"/>
    <property type="match status" value="1"/>
</dbReference>
<dbReference type="PRINTS" id="PR00922">
    <property type="entry name" value="DADACBPTASE3"/>
</dbReference>
<sequence length="475" mass="51045">MSKLRCAVLLVSSLLCTAYSHAQESQIPASVSNALQAAGIPLQNVSLYVQEASNSGKMMAAANVNVPMNPASTMKLLTTSAALELLGPTYSWKTQAYIDGKRTGTVLQGDLIFKGSGDPKMVLENFWLFLRQIRAKGIRDIRGNVVLDRSIYDDSVASDPSSFDGDPLKPYNVGPDALLVNYKALTFQFEPDDTTGLVNVAVDPPMAGYPVKPPRLDRNGKCGDWTGKLGSSFEGDGASFGGTFASSCGEKIWYVNPYKMSSAQYFGAVFRQMWSDLGGTFSGAIKTGNVPVGASMFTEWSSVTLPEVIRDINKYSNNVMARQLLLTIGYETSKTPATPESGARAVKSWLASKGIPDNGLVIANGSGLSRTERISANTMGHLLVSEFQSSTMPEFISSMPLVGYDGTMRKRLKNQSVAGQAHMKTGTLDNVRALAGYVLAASGKYYVVAFFINSGNAPRGQAAQDALLQWVYENG</sequence>
<dbReference type="EC" id="3.4.16.4" evidence="4"/>
<evidence type="ECO:0000313" key="4">
    <source>
        <dbReference type="EMBL" id="MQR02486.1"/>
    </source>
</evidence>
<keyword evidence="2 4" id="KW-0378">Hydrolase</keyword>
<evidence type="ECO:0000256" key="1">
    <source>
        <dbReference type="ARBA" id="ARBA00006096"/>
    </source>
</evidence>
<dbReference type="EMBL" id="WINI01000009">
    <property type="protein sequence ID" value="MQR02486.1"/>
    <property type="molecule type" value="Genomic_DNA"/>
</dbReference>
<dbReference type="SUPFAM" id="SSF56601">
    <property type="entry name" value="beta-lactamase/transpeptidase-like"/>
    <property type="match status" value="1"/>
</dbReference>
<dbReference type="Gene3D" id="3.40.710.10">
    <property type="entry name" value="DD-peptidase/beta-lactamase superfamily"/>
    <property type="match status" value="2"/>
</dbReference>
<comment type="similarity">
    <text evidence="1">Belongs to the peptidase S13 family.</text>
</comment>
<dbReference type="Proteomes" id="UP000451565">
    <property type="component" value="Unassembled WGS sequence"/>
</dbReference>
<dbReference type="GO" id="GO:0009002">
    <property type="term" value="F:serine-type D-Ala-D-Ala carboxypeptidase activity"/>
    <property type="evidence" value="ECO:0007669"/>
    <property type="project" value="UniProtKB-EC"/>
</dbReference>
<dbReference type="PANTHER" id="PTHR30023">
    <property type="entry name" value="D-ALANYL-D-ALANINE CARBOXYPEPTIDASE"/>
    <property type="match status" value="1"/>
</dbReference>
<feature type="chain" id="PRO_5032277625" evidence="3">
    <location>
        <begin position="23"/>
        <end position="475"/>
    </location>
</feature>
<keyword evidence="3" id="KW-0732">Signal</keyword>
<dbReference type="GO" id="GO:0006508">
    <property type="term" value="P:proteolysis"/>
    <property type="evidence" value="ECO:0007669"/>
    <property type="project" value="InterPro"/>
</dbReference>
<dbReference type="AlphaFoldDB" id="A0A843Z0V6"/>
<comment type="caution">
    <text evidence="4">The sequence shown here is derived from an EMBL/GenBank/DDBJ whole genome shotgun (WGS) entry which is preliminary data.</text>
</comment>
<protein>
    <submittedName>
        <fullName evidence="4">D-alanyl-D-alanine carboxypeptidase/D-alanyl-D-alanine-endopeptidase</fullName>
        <ecNumber evidence="4">3.4.16.4</ecNumber>
    </submittedName>
</protein>
<proteinExistence type="inferred from homology"/>
<dbReference type="GO" id="GO:0000270">
    <property type="term" value="P:peptidoglycan metabolic process"/>
    <property type="evidence" value="ECO:0007669"/>
    <property type="project" value="TreeGrafter"/>
</dbReference>
<accession>A0A843Z0V6</accession>
<dbReference type="Pfam" id="PF02113">
    <property type="entry name" value="Peptidase_S13"/>
    <property type="match status" value="1"/>
</dbReference>
<dbReference type="InterPro" id="IPR000667">
    <property type="entry name" value="Peptidase_S13"/>
</dbReference>
<keyword evidence="5" id="KW-1185">Reference proteome</keyword>
<dbReference type="RefSeq" id="WP_153236103.1">
    <property type="nucleotide sequence ID" value="NZ_WINI01000009.1"/>
</dbReference>
<name>A0A843Z0V6_9BURK</name>
<gene>
    <name evidence="4" type="primary">dacB</name>
    <name evidence="4" type="ORF">GEV47_17560</name>
</gene>
<dbReference type="NCBIfam" id="TIGR00666">
    <property type="entry name" value="PBP4"/>
    <property type="match status" value="1"/>
</dbReference>
<organism evidence="4 5">
    <name type="scientific">Glaciimonas soli</name>
    <dbReference type="NCBI Taxonomy" id="2590999"/>
    <lineage>
        <taxon>Bacteria</taxon>
        <taxon>Pseudomonadati</taxon>
        <taxon>Pseudomonadota</taxon>
        <taxon>Betaproteobacteria</taxon>
        <taxon>Burkholderiales</taxon>
        <taxon>Oxalobacteraceae</taxon>
        <taxon>Glaciimonas</taxon>
    </lineage>
</organism>
<evidence type="ECO:0000256" key="3">
    <source>
        <dbReference type="SAM" id="SignalP"/>
    </source>
</evidence>
<evidence type="ECO:0000256" key="2">
    <source>
        <dbReference type="ARBA" id="ARBA00022801"/>
    </source>
</evidence>
<feature type="signal peptide" evidence="3">
    <location>
        <begin position="1"/>
        <end position="22"/>
    </location>
</feature>
<dbReference type="OrthoDB" id="9802627at2"/>
<reference evidence="4 5" key="1">
    <citation type="submission" date="2019-10" db="EMBL/GenBank/DDBJ databases">
        <title>Glaciimonas soli sp. nov., a psychrophilic bacterium isolated from the forest soil of a high elevation mountain in Taiwan.</title>
        <authorList>
            <person name="Wang L.-T."/>
            <person name="Shieh W.Y."/>
        </authorList>
    </citation>
    <scope>NUCLEOTIDE SEQUENCE [LARGE SCALE GENOMIC DNA]</scope>
    <source>
        <strain evidence="4 5">GS1</strain>
    </source>
</reference>
<evidence type="ECO:0000313" key="5">
    <source>
        <dbReference type="Proteomes" id="UP000451565"/>
    </source>
</evidence>
<dbReference type="Gene3D" id="3.50.80.20">
    <property type="entry name" value="D-Ala-D-Ala carboxypeptidase C, peptidase S13"/>
    <property type="match status" value="1"/>
</dbReference>